<feature type="region of interest" description="Disordered" evidence="1">
    <location>
        <begin position="469"/>
        <end position="529"/>
    </location>
</feature>
<evidence type="ECO:0000313" key="2">
    <source>
        <dbReference type="EMBL" id="CAF1579659.1"/>
    </source>
</evidence>
<dbReference type="InterPro" id="IPR009816">
    <property type="entry name" value="SPATS2-like"/>
</dbReference>
<dbReference type="GO" id="GO:0005737">
    <property type="term" value="C:cytoplasm"/>
    <property type="evidence" value="ECO:0007669"/>
    <property type="project" value="TreeGrafter"/>
</dbReference>
<feature type="compositionally biased region" description="Low complexity" evidence="1">
    <location>
        <begin position="81"/>
        <end position="93"/>
    </location>
</feature>
<dbReference type="EMBL" id="CAJNOV010015790">
    <property type="protein sequence ID" value="CAF1579659.1"/>
    <property type="molecule type" value="Genomic_DNA"/>
</dbReference>
<feature type="region of interest" description="Disordered" evidence="1">
    <location>
        <begin position="191"/>
        <end position="210"/>
    </location>
</feature>
<evidence type="ECO:0000313" key="3">
    <source>
        <dbReference type="Proteomes" id="UP000663855"/>
    </source>
</evidence>
<accession>A0A815Z380</accession>
<reference evidence="2" key="1">
    <citation type="submission" date="2021-02" db="EMBL/GenBank/DDBJ databases">
        <authorList>
            <person name="Nowell W R."/>
        </authorList>
    </citation>
    <scope>NUCLEOTIDE SEQUENCE</scope>
</reference>
<name>A0A815Z380_9BILA</name>
<sequence>MPRKSTMRDNVNVVRSRLPHLSDLSREKIELVLLYYESSIDETVEAFKRDGAIEALNGWTEMSNGRGTASSKRTNNKGDNRNSNPSTLPTNSSVKKPPSNGILRPSQRVSNLFQTFAEGGTPTIVTTNGSITTSNTAACSPLPTSFSEQSDNNHDLTTNHVAIHDEVIEQQNSSQLQTRKHIQDRHDSISSIKHHHEPSTNGNNRQTTTTTTTTIQFSNNKKMLTKSAKDLQRQTSTLTNVEILFDNDIKSSIKHIDDVFKQITEIIKQREIELYLEMDKVKEQGLNIIHNRQKRAVELRQSIDRCDRLEPVEIDNLRHDIKQFVTDRRYELGEELTTSHRFEYDQKLIELLKNFGHILPIGRTHSTSSALPETNPTTISHGTSEKLQISMISNPISSVSSSLNEVGVIIKQEEPKPQRINNNQRSNDYNTDDNHQYCDSSQQNKGYFQYYDETNNYQNGYRRRTQQYSQGNFQHPRPTLNYHNDSNRRTEPKPINNRVDLSNNSKTTNTYRRPRLSPHLSQPAVPVQT</sequence>
<protein>
    <submittedName>
        <fullName evidence="2">Uncharacterized protein</fullName>
    </submittedName>
</protein>
<dbReference type="Pfam" id="PF07139">
    <property type="entry name" value="SPATS2-like"/>
    <property type="match status" value="1"/>
</dbReference>
<dbReference type="PANTHER" id="PTHR15623:SF11">
    <property type="entry name" value="SPERMATOGENESIS-ASSOCIATED SERINE-RICH PROTEIN 2"/>
    <property type="match status" value="1"/>
</dbReference>
<organism evidence="2 3">
    <name type="scientific">Rotaria magnacalcarata</name>
    <dbReference type="NCBI Taxonomy" id="392030"/>
    <lineage>
        <taxon>Eukaryota</taxon>
        <taxon>Metazoa</taxon>
        <taxon>Spiralia</taxon>
        <taxon>Gnathifera</taxon>
        <taxon>Rotifera</taxon>
        <taxon>Eurotatoria</taxon>
        <taxon>Bdelloidea</taxon>
        <taxon>Philodinida</taxon>
        <taxon>Philodinidae</taxon>
        <taxon>Rotaria</taxon>
    </lineage>
</organism>
<evidence type="ECO:0000256" key="1">
    <source>
        <dbReference type="SAM" id="MobiDB-lite"/>
    </source>
</evidence>
<proteinExistence type="predicted"/>
<feature type="compositionally biased region" description="Polar residues" evidence="1">
    <location>
        <begin position="419"/>
        <end position="429"/>
    </location>
</feature>
<gene>
    <name evidence="2" type="ORF">CJN711_LOCUS32837</name>
</gene>
<feature type="region of interest" description="Disordered" evidence="1">
    <location>
        <begin position="61"/>
        <end position="105"/>
    </location>
</feature>
<dbReference type="Proteomes" id="UP000663855">
    <property type="component" value="Unassembled WGS sequence"/>
</dbReference>
<feature type="compositionally biased region" description="Polar residues" evidence="1">
    <location>
        <begin position="61"/>
        <end position="73"/>
    </location>
</feature>
<dbReference type="PANTHER" id="PTHR15623">
    <property type="entry name" value="SPERMATOGENESIS-ASSOCIATED SERINE-RICH PROTEIN 2-RELATED"/>
    <property type="match status" value="1"/>
</dbReference>
<dbReference type="AlphaFoldDB" id="A0A815Z380"/>
<feature type="region of interest" description="Disordered" evidence="1">
    <location>
        <begin position="412"/>
        <end position="444"/>
    </location>
</feature>
<feature type="compositionally biased region" description="Polar residues" evidence="1">
    <location>
        <begin position="499"/>
        <end position="511"/>
    </location>
</feature>
<comment type="caution">
    <text evidence="2">The sequence shown here is derived from an EMBL/GenBank/DDBJ whole genome shotgun (WGS) entry which is preliminary data.</text>
</comment>